<dbReference type="EMBL" id="JARJCW010000033">
    <property type="protein sequence ID" value="KAJ7208521.1"/>
    <property type="molecule type" value="Genomic_DNA"/>
</dbReference>
<dbReference type="InterPro" id="IPR012337">
    <property type="entry name" value="RNaseH-like_sf"/>
</dbReference>
<evidence type="ECO:0000313" key="2">
    <source>
        <dbReference type="EMBL" id="KAJ7208521.1"/>
    </source>
</evidence>
<proteinExistence type="predicted"/>
<dbReference type="GO" id="GO:0003676">
    <property type="term" value="F:nucleic acid binding"/>
    <property type="evidence" value="ECO:0007669"/>
    <property type="project" value="InterPro"/>
</dbReference>
<feature type="region of interest" description="Disordered" evidence="1">
    <location>
        <begin position="78"/>
        <end position="98"/>
    </location>
</feature>
<reference evidence="2" key="1">
    <citation type="submission" date="2023-03" db="EMBL/GenBank/DDBJ databases">
        <title>Massive genome expansion in bonnet fungi (Mycena s.s.) driven by repeated elements and novel gene families across ecological guilds.</title>
        <authorList>
            <consortium name="Lawrence Berkeley National Laboratory"/>
            <person name="Harder C.B."/>
            <person name="Miyauchi S."/>
            <person name="Viragh M."/>
            <person name="Kuo A."/>
            <person name="Thoen E."/>
            <person name="Andreopoulos B."/>
            <person name="Lu D."/>
            <person name="Skrede I."/>
            <person name="Drula E."/>
            <person name="Henrissat B."/>
            <person name="Morin E."/>
            <person name="Kohler A."/>
            <person name="Barry K."/>
            <person name="LaButti K."/>
            <person name="Morin E."/>
            <person name="Salamov A."/>
            <person name="Lipzen A."/>
            <person name="Mereny Z."/>
            <person name="Hegedus B."/>
            <person name="Baldrian P."/>
            <person name="Stursova M."/>
            <person name="Weitz H."/>
            <person name="Taylor A."/>
            <person name="Grigoriev I.V."/>
            <person name="Nagy L.G."/>
            <person name="Martin F."/>
            <person name="Kauserud H."/>
        </authorList>
    </citation>
    <scope>NUCLEOTIDE SEQUENCE</scope>
    <source>
        <strain evidence="2">9144</strain>
    </source>
</reference>
<dbReference type="Proteomes" id="UP001219525">
    <property type="component" value="Unassembled WGS sequence"/>
</dbReference>
<gene>
    <name evidence="2" type="ORF">GGX14DRAFT_395673</name>
</gene>
<evidence type="ECO:0000256" key="1">
    <source>
        <dbReference type="SAM" id="MobiDB-lite"/>
    </source>
</evidence>
<dbReference type="InterPro" id="IPR036397">
    <property type="entry name" value="RNaseH_sf"/>
</dbReference>
<keyword evidence="3" id="KW-1185">Reference proteome</keyword>
<organism evidence="2 3">
    <name type="scientific">Mycena pura</name>
    <dbReference type="NCBI Taxonomy" id="153505"/>
    <lineage>
        <taxon>Eukaryota</taxon>
        <taxon>Fungi</taxon>
        <taxon>Dikarya</taxon>
        <taxon>Basidiomycota</taxon>
        <taxon>Agaricomycotina</taxon>
        <taxon>Agaricomycetes</taxon>
        <taxon>Agaricomycetidae</taxon>
        <taxon>Agaricales</taxon>
        <taxon>Marasmiineae</taxon>
        <taxon>Mycenaceae</taxon>
        <taxon>Mycena</taxon>
    </lineage>
</organism>
<name>A0AAD6VDX4_9AGAR</name>
<evidence type="ECO:0000313" key="3">
    <source>
        <dbReference type="Proteomes" id="UP001219525"/>
    </source>
</evidence>
<sequence length="321" mass="35762">MDPEGRWAKRDTPINFRWHTADMLNFDGNAMWYVLEALVAGNPFRSLPFWIRALIMGVYNGVRCRSGPKWDIRRLQPLREDEENTPDSEGAVIPFRRPPQITKMSQGLRVLTKFLGAPPPARTPPGQRSRRRGNDPPVPETARVYIHGAVLAHRNTHRRAGAGVAFTDGKSTNVSLRLPGDWNQDSQSAEILAALVAVRAVRDDADLTLSISTQDYIKTSMNTHLHKWENKGWVGVKDRLPLQCLAAEIRARTGKTSFGVISVSVDDNMRAAKHLAIAGCESSTVAKIDLTAPLGYSSQGIALVGTRQKVFYRAIRFWTRG</sequence>
<feature type="region of interest" description="Disordered" evidence="1">
    <location>
        <begin position="115"/>
        <end position="140"/>
    </location>
</feature>
<comment type="caution">
    <text evidence="2">The sequence shown here is derived from an EMBL/GenBank/DDBJ whole genome shotgun (WGS) entry which is preliminary data.</text>
</comment>
<dbReference type="AlphaFoldDB" id="A0AAD6VDX4"/>
<dbReference type="SUPFAM" id="SSF53098">
    <property type="entry name" value="Ribonuclease H-like"/>
    <property type="match status" value="1"/>
</dbReference>
<protein>
    <recommendedName>
        <fullName evidence="4">RNase H type-1 domain-containing protein</fullName>
    </recommendedName>
</protein>
<evidence type="ECO:0008006" key="4">
    <source>
        <dbReference type="Google" id="ProtNLM"/>
    </source>
</evidence>
<dbReference type="Gene3D" id="3.30.420.10">
    <property type="entry name" value="Ribonuclease H-like superfamily/Ribonuclease H"/>
    <property type="match status" value="1"/>
</dbReference>
<accession>A0AAD6VDX4</accession>